<evidence type="ECO:0000313" key="2">
    <source>
        <dbReference type="EMBL" id="CAP94163.1"/>
    </source>
</evidence>
<reference evidence="2 3" key="1">
    <citation type="journal article" date="2008" name="Nat. Biotechnol.">
        <title>Genome sequencing and analysis of the filamentous fungus Penicillium chrysogenum.</title>
        <authorList>
            <person name="van den Berg M.A."/>
            <person name="Albang R."/>
            <person name="Albermann K."/>
            <person name="Badger J.H."/>
            <person name="Daran J.-M."/>
            <person name="Driessen A.J.M."/>
            <person name="Garcia-Estrada C."/>
            <person name="Fedorova N.D."/>
            <person name="Harris D.M."/>
            <person name="Heijne W.H.M."/>
            <person name="Joardar V.S."/>
            <person name="Kiel J.A.K.W."/>
            <person name="Kovalchuk A."/>
            <person name="Martin J.F."/>
            <person name="Nierman W.C."/>
            <person name="Nijland J.G."/>
            <person name="Pronk J.T."/>
            <person name="Roubos J.A."/>
            <person name="van der Klei I.J."/>
            <person name="van Peij N.N.M.E."/>
            <person name="Veenhuis M."/>
            <person name="von Doehren H."/>
            <person name="Wagner C."/>
            <person name="Wortman J.R."/>
            <person name="Bovenberg R.A.L."/>
        </authorList>
    </citation>
    <scope>NUCLEOTIDE SEQUENCE [LARGE SCALE GENOMIC DNA]</scope>
    <source>
        <strain evidence="3">ATCC 28089 / DSM 1075 / NRRL 1951 / Wisconsin 54-1255</strain>
    </source>
</reference>
<protein>
    <submittedName>
        <fullName evidence="2">Uncharacterized protein</fullName>
    </submittedName>
</protein>
<evidence type="ECO:0000313" key="3">
    <source>
        <dbReference type="Proteomes" id="UP000000724"/>
    </source>
</evidence>
<dbReference type="OrthoDB" id="4312452at2759"/>
<feature type="compositionally biased region" description="Basic and acidic residues" evidence="1">
    <location>
        <begin position="389"/>
        <end position="412"/>
    </location>
</feature>
<feature type="compositionally biased region" description="Basic and acidic residues" evidence="1">
    <location>
        <begin position="367"/>
        <end position="379"/>
    </location>
</feature>
<evidence type="ECO:0000256" key="1">
    <source>
        <dbReference type="SAM" id="MobiDB-lite"/>
    </source>
</evidence>
<proteinExistence type="predicted"/>
<organism evidence="2 3">
    <name type="scientific">Penicillium rubens (strain ATCC 28089 / DSM 1075 / NRRL 1951 / Wisconsin 54-1255)</name>
    <name type="common">Penicillium chrysogenum</name>
    <dbReference type="NCBI Taxonomy" id="500485"/>
    <lineage>
        <taxon>Eukaryota</taxon>
        <taxon>Fungi</taxon>
        <taxon>Dikarya</taxon>
        <taxon>Ascomycota</taxon>
        <taxon>Pezizomycotina</taxon>
        <taxon>Eurotiomycetes</taxon>
        <taxon>Eurotiomycetidae</taxon>
        <taxon>Eurotiales</taxon>
        <taxon>Aspergillaceae</taxon>
        <taxon>Penicillium</taxon>
        <taxon>Penicillium chrysogenum species complex</taxon>
    </lineage>
</organism>
<dbReference type="EMBL" id="AM920431">
    <property type="protein sequence ID" value="CAP94163.1"/>
    <property type="molecule type" value="Genomic_DNA"/>
</dbReference>
<sequence length="412" mass="46944">MVFNIPTTSLDRRVGRHILTIPDCHNSLSQAIRVETDATLTTQDDATDPVIPNPMYSQNLHSYPESMDILWSHSSIIHLQIMDSSDFHSSDFRILSDIRSALLPRSFHAIRCLEISLLHAFLDHQIQILDDEWYDQWTSLWNVIKCLKGLLHVQAWLKMDQEPGNMMTADQEARLFAPLMELGWIQDFKIEGIWPANEGFESLLLGGPFQTTIAGGGNRDLLVGKLMTILNTYGIQEPKTMDILAEIRGYSLFNNKGATSLNYVDFYPLFNNSKMQSLRKVICKRRTQTCSLTNFQLRRNMAFSGSKVLLLENEWENHAAQKEVPNKSSQTDASRKEAYHKKGESDSLECTNKPPMPKSTSATSETKGAHRHDSLKIYREGPNTESGELDPKSKSEEVKRHNKFIADHHEKL</sequence>
<keyword evidence="3" id="KW-1185">Reference proteome</keyword>
<name>B6HA39_PENRW</name>
<feature type="region of interest" description="Disordered" evidence="1">
    <location>
        <begin position="320"/>
        <end position="412"/>
    </location>
</feature>
<accession>B6HA39</accession>
<dbReference type="AlphaFoldDB" id="B6HA39"/>
<dbReference type="Proteomes" id="UP000000724">
    <property type="component" value="Contig Pc00c16"/>
</dbReference>
<dbReference type="VEuPathDB" id="FungiDB:PCH_Pc16g14930"/>
<feature type="compositionally biased region" description="Basic and acidic residues" evidence="1">
    <location>
        <begin position="333"/>
        <end position="345"/>
    </location>
</feature>
<gene>
    <name evidence="2" type="ORF">Pc16g14930</name>
    <name evidence="2" type="ORF">PCH_Pc16g14930</name>
</gene>
<dbReference type="HOGENOM" id="CLU_667479_0_0_1"/>
<dbReference type="OMA" id="ENEWENH"/>